<evidence type="ECO:0000313" key="1">
    <source>
        <dbReference type="EMBL" id="RPE09706.1"/>
    </source>
</evidence>
<sequence length="151" mass="16880">MSQPVKILFRFHSSVLGEETVETLHAETISEALGLYKIDSIPFYVPQLACGDIVVAEYDEAEAHLTYRETIEPSGNSTVQVVLLKHPEHVGAVREIFREMGCASEGYGIGYFVMHIPADLDYMPVKIRLEQLSATGELDYAEPLLSDNHRL</sequence>
<reference evidence="1 2" key="1">
    <citation type="submission" date="2018-11" db="EMBL/GenBank/DDBJ databases">
        <title>Chitinophaga lutea sp.nov., isolate from arsenic contaminated soil.</title>
        <authorList>
            <person name="Zong Y."/>
        </authorList>
    </citation>
    <scope>NUCLEOTIDE SEQUENCE [LARGE SCALE GENOMIC DNA]</scope>
    <source>
        <strain evidence="1 2">ZY74</strain>
    </source>
</reference>
<accession>A0A3N4PNG3</accession>
<dbReference type="Proteomes" id="UP000278351">
    <property type="component" value="Unassembled WGS sequence"/>
</dbReference>
<dbReference type="EMBL" id="RPDH01000002">
    <property type="protein sequence ID" value="RPE09706.1"/>
    <property type="molecule type" value="Genomic_DNA"/>
</dbReference>
<dbReference type="Pfam" id="PF14085">
    <property type="entry name" value="DUF4265"/>
    <property type="match status" value="1"/>
</dbReference>
<evidence type="ECO:0000313" key="2">
    <source>
        <dbReference type="Proteomes" id="UP000278351"/>
    </source>
</evidence>
<dbReference type="InterPro" id="IPR025361">
    <property type="entry name" value="DUF4265"/>
</dbReference>
<gene>
    <name evidence="1" type="ORF">EGT74_22295</name>
</gene>
<keyword evidence="2" id="KW-1185">Reference proteome</keyword>
<proteinExistence type="predicted"/>
<dbReference type="AlphaFoldDB" id="A0A3N4PNG3"/>
<comment type="caution">
    <text evidence="1">The sequence shown here is derived from an EMBL/GenBank/DDBJ whole genome shotgun (WGS) entry which is preliminary data.</text>
</comment>
<protein>
    <submittedName>
        <fullName evidence="1">DUF4265 domain-containing protein</fullName>
    </submittedName>
</protein>
<name>A0A3N4PNG3_9BACT</name>
<dbReference type="OrthoDB" id="1030945at2"/>
<dbReference type="RefSeq" id="WP_123848687.1">
    <property type="nucleotide sequence ID" value="NZ_RPDH01000002.1"/>
</dbReference>
<organism evidence="1 2">
    <name type="scientific">Chitinophaga lutea</name>
    <dbReference type="NCBI Taxonomy" id="2488634"/>
    <lineage>
        <taxon>Bacteria</taxon>
        <taxon>Pseudomonadati</taxon>
        <taxon>Bacteroidota</taxon>
        <taxon>Chitinophagia</taxon>
        <taxon>Chitinophagales</taxon>
        <taxon>Chitinophagaceae</taxon>
        <taxon>Chitinophaga</taxon>
    </lineage>
</organism>